<proteinExistence type="predicted"/>
<comment type="caution">
    <text evidence="1">The sequence shown here is derived from an EMBL/GenBank/DDBJ whole genome shotgun (WGS) entry which is preliminary data.</text>
</comment>
<gene>
    <name evidence="1" type="ORF">LCGC14_1060710</name>
</gene>
<protein>
    <submittedName>
        <fullName evidence="1">Uncharacterized protein</fullName>
    </submittedName>
</protein>
<name>A0A0F9QS26_9ZZZZ</name>
<dbReference type="EMBL" id="LAZR01004500">
    <property type="protein sequence ID" value="KKN08048.1"/>
    <property type="molecule type" value="Genomic_DNA"/>
</dbReference>
<reference evidence="1" key="1">
    <citation type="journal article" date="2015" name="Nature">
        <title>Complex archaea that bridge the gap between prokaryotes and eukaryotes.</title>
        <authorList>
            <person name="Spang A."/>
            <person name="Saw J.H."/>
            <person name="Jorgensen S.L."/>
            <person name="Zaremba-Niedzwiedzka K."/>
            <person name="Martijn J."/>
            <person name="Lind A.E."/>
            <person name="van Eijk R."/>
            <person name="Schleper C."/>
            <person name="Guy L."/>
            <person name="Ettema T.J."/>
        </authorList>
    </citation>
    <scope>NUCLEOTIDE SEQUENCE</scope>
</reference>
<accession>A0A0F9QS26</accession>
<evidence type="ECO:0000313" key="1">
    <source>
        <dbReference type="EMBL" id="KKN08048.1"/>
    </source>
</evidence>
<dbReference type="AlphaFoldDB" id="A0A0F9QS26"/>
<organism evidence="1">
    <name type="scientific">marine sediment metagenome</name>
    <dbReference type="NCBI Taxonomy" id="412755"/>
    <lineage>
        <taxon>unclassified sequences</taxon>
        <taxon>metagenomes</taxon>
        <taxon>ecological metagenomes</taxon>
    </lineage>
</organism>
<sequence length="166" mass="19226">MSRFDFCMKPALWKNTKKPTGNYCDRHKEFLEKLLKHKVVLGVEGFSGNWVLLGDREKSLCLCAESNSRMRKEKQMENNAAENTDKEIWRKVKDDYQSPSIHVTESGSIGMNVGSSVIVAPVEKWHEVFKKNLELEGIERQKLDNLIDKIANRIEERNQENSILKC</sequence>